<dbReference type="RefSeq" id="WP_093255831.1">
    <property type="nucleotide sequence ID" value="NZ_FNQM01000020.1"/>
</dbReference>
<evidence type="ECO:0000259" key="2">
    <source>
        <dbReference type="Pfam" id="PF00892"/>
    </source>
</evidence>
<keyword evidence="4" id="KW-1185">Reference proteome</keyword>
<feature type="transmembrane region" description="Helical" evidence="1">
    <location>
        <begin position="71"/>
        <end position="89"/>
    </location>
</feature>
<accession>A0A1H4FB20</accession>
<feature type="transmembrane region" description="Helical" evidence="1">
    <location>
        <begin position="262"/>
        <end position="280"/>
    </location>
</feature>
<feature type="transmembrane region" description="Helical" evidence="1">
    <location>
        <begin position="16"/>
        <end position="35"/>
    </location>
</feature>
<dbReference type="Gene3D" id="1.10.3730.20">
    <property type="match status" value="2"/>
</dbReference>
<gene>
    <name evidence="3" type="ORF">SAMN05444370_12031</name>
</gene>
<feature type="transmembrane region" description="Helical" evidence="1">
    <location>
        <begin position="287"/>
        <end position="304"/>
    </location>
</feature>
<proteinExistence type="predicted"/>
<dbReference type="AlphaFoldDB" id="A0A1H4FB20"/>
<keyword evidence="1" id="KW-0812">Transmembrane</keyword>
<protein>
    <submittedName>
        <fullName evidence="3">Glucose uptake protein GlcU</fullName>
    </submittedName>
</protein>
<keyword evidence="1" id="KW-0472">Membrane</keyword>
<name>A0A1H4FB20_9RHOB</name>
<dbReference type="InterPro" id="IPR000620">
    <property type="entry name" value="EamA_dom"/>
</dbReference>
<feature type="transmembrane region" description="Helical" evidence="1">
    <location>
        <begin position="195"/>
        <end position="215"/>
    </location>
</feature>
<dbReference type="Proteomes" id="UP000198703">
    <property type="component" value="Unassembled WGS sequence"/>
</dbReference>
<dbReference type="EMBL" id="FNQM01000020">
    <property type="protein sequence ID" value="SEA94381.1"/>
    <property type="molecule type" value="Genomic_DNA"/>
</dbReference>
<feature type="domain" description="EamA" evidence="2">
    <location>
        <begin position="166"/>
        <end position="302"/>
    </location>
</feature>
<dbReference type="OrthoDB" id="9783707at2"/>
<dbReference type="GO" id="GO:0016020">
    <property type="term" value="C:membrane"/>
    <property type="evidence" value="ECO:0007669"/>
    <property type="project" value="InterPro"/>
</dbReference>
<evidence type="ECO:0000313" key="3">
    <source>
        <dbReference type="EMBL" id="SEA94381.1"/>
    </source>
</evidence>
<organism evidence="3 4">
    <name type="scientific">Rubrimonas cliftonensis</name>
    <dbReference type="NCBI Taxonomy" id="89524"/>
    <lineage>
        <taxon>Bacteria</taxon>
        <taxon>Pseudomonadati</taxon>
        <taxon>Pseudomonadota</taxon>
        <taxon>Alphaproteobacteria</taxon>
        <taxon>Rhodobacterales</taxon>
        <taxon>Paracoccaceae</taxon>
        <taxon>Rubrimonas</taxon>
    </lineage>
</organism>
<feature type="transmembrane region" description="Helical" evidence="1">
    <location>
        <begin position="101"/>
        <end position="122"/>
    </location>
</feature>
<reference evidence="3 4" key="1">
    <citation type="submission" date="2016-10" db="EMBL/GenBank/DDBJ databases">
        <authorList>
            <person name="de Groot N.N."/>
        </authorList>
    </citation>
    <scope>NUCLEOTIDE SEQUENCE [LARGE SCALE GENOMIC DNA]</scope>
    <source>
        <strain evidence="3 4">DSM 15345</strain>
    </source>
</reference>
<evidence type="ECO:0000313" key="4">
    <source>
        <dbReference type="Proteomes" id="UP000198703"/>
    </source>
</evidence>
<feature type="domain" description="EamA" evidence="2">
    <location>
        <begin position="18"/>
        <end position="144"/>
    </location>
</feature>
<feature type="transmembrane region" description="Helical" evidence="1">
    <location>
        <begin position="236"/>
        <end position="256"/>
    </location>
</feature>
<feature type="transmembrane region" description="Helical" evidence="1">
    <location>
        <begin position="128"/>
        <end position="149"/>
    </location>
</feature>
<evidence type="ECO:0000256" key="1">
    <source>
        <dbReference type="SAM" id="Phobius"/>
    </source>
</evidence>
<feature type="transmembrane region" description="Helical" evidence="1">
    <location>
        <begin position="161"/>
        <end position="183"/>
    </location>
</feature>
<dbReference type="STRING" id="89524.SAMN05444370_12031"/>
<dbReference type="Pfam" id="PF00892">
    <property type="entry name" value="EamA"/>
    <property type="match status" value="2"/>
</dbReference>
<sequence length="305" mass="32310">MGELIASMAGTPEGEVLAVALALLSALSHAVFGAINKGGRDPYLTRGAINVCYGLTALPVALFVVPWPTPTLWAVLAGVYLIHIVYEWLQSRAFEIGGFTVVYPIARGTGPLLTAVFASLLFGEAFGAGQWAGMALLTGAIYALAWANLRALGVTDLAAARTLRAAILTALVTGAMISVYTLYDAWGIRLAANPFTFLAWFFVLGGCGFPLIALARWRRLRPEQRPEPRELAVRGVFGALIAFFSFGGVMLAMRLGAVGEAAAIRETSIVFATAIGVLIFRERIDALRLCLIGLVALGAVLVKLG</sequence>
<dbReference type="SUPFAM" id="SSF103481">
    <property type="entry name" value="Multidrug resistance efflux transporter EmrE"/>
    <property type="match status" value="2"/>
</dbReference>
<dbReference type="InterPro" id="IPR037185">
    <property type="entry name" value="EmrE-like"/>
</dbReference>
<feature type="transmembrane region" description="Helical" evidence="1">
    <location>
        <begin position="47"/>
        <end position="65"/>
    </location>
</feature>
<keyword evidence="1" id="KW-1133">Transmembrane helix</keyword>